<protein>
    <submittedName>
        <fullName evidence="1">Uncharacterized protein YukE</fullName>
    </submittedName>
</protein>
<sequence length="95" mass="10294">MVYRITQAVHETGADAVNYADLLRQLFDDLKAKAQSICGSEWEGAASAEFIKAEHKWDLEATALGDAHTKVGQLTQTAVENGFNADHRGAALFST</sequence>
<dbReference type="RefSeq" id="WP_167176657.1">
    <property type="nucleotide sequence ID" value="NZ_JAAOYM010000002.1"/>
</dbReference>
<dbReference type="EMBL" id="JAAOYM010000002">
    <property type="protein sequence ID" value="NIJ14476.1"/>
    <property type="molecule type" value="Genomic_DNA"/>
</dbReference>
<comment type="caution">
    <text evidence="1">The sequence shown here is derived from an EMBL/GenBank/DDBJ whole genome shotgun (WGS) entry which is preliminary data.</text>
</comment>
<dbReference type="Gene3D" id="1.10.287.1060">
    <property type="entry name" value="ESAT-6-like"/>
    <property type="match status" value="1"/>
</dbReference>
<reference evidence="1 2" key="1">
    <citation type="submission" date="2020-03" db="EMBL/GenBank/DDBJ databases">
        <title>Sequencing the genomes of 1000 actinobacteria strains.</title>
        <authorList>
            <person name="Klenk H.-P."/>
        </authorList>
    </citation>
    <scope>NUCLEOTIDE SEQUENCE [LARGE SCALE GENOMIC DNA]</scope>
    <source>
        <strain evidence="1 2">DSM 45685</strain>
    </source>
</reference>
<keyword evidence="2" id="KW-1185">Reference proteome</keyword>
<name>A0A7X5UUH7_9PSEU</name>
<organism evidence="1 2">
    <name type="scientific">Saccharomonospora amisosensis</name>
    <dbReference type="NCBI Taxonomy" id="1128677"/>
    <lineage>
        <taxon>Bacteria</taxon>
        <taxon>Bacillati</taxon>
        <taxon>Actinomycetota</taxon>
        <taxon>Actinomycetes</taxon>
        <taxon>Pseudonocardiales</taxon>
        <taxon>Pseudonocardiaceae</taxon>
        <taxon>Saccharomonospora</taxon>
    </lineage>
</organism>
<proteinExistence type="predicted"/>
<evidence type="ECO:0000313" key="2">
    <source>
        <dbReference type="Proteomes" id="UP000545493"/>
    </source>
</evidence>
<evidence type="ECO:0000313" key="1">
    <source>
        <dbReference type="EMBL" id="NIJ14476.1"/>
    </source>
</evidence>
<accession>A0A7X5UUH7</accession>
<dbReference type="Proteomes" id="UP000545493">
    <property type="component" value="Unassembled WGS sequence"/>
</dbReference>
<dbReference type="AlphaFoldDB" id="A0A7X5UUH7"/>
<dbReference type="InterPro" id="IPR036689">
    <property type="entry name" value="ESAT-6-like_sf"/>
</dbReference>
<dbReference type="SUPFAM" id="SSF140453">
    <property type="entry name" value="EsxAB dimer-like"/>
    <property type="match status" value="1"/>
</dbReference>
<gene>
    <name evidence="1" type="ORF">FHU38_004877</name>
</gene>